<keyword evidence="1" id="KW-0547">Nucleotide-binding</keyword>
<keyword evidence="3 7" id="KW-0347">Helicase</keyword>
<evidence type="ECO:0000256" key="1">
    <source>
        <dbReference type="ARBA" id="ARBA00022741"/>
    </source>
</evidence>
<dbReference type="PANTHER" id="PTHR47963:SF7">
    <property type="entry name" value="ATP-DEPENDENT RNA HELICASE YFML-RELATED"/>
    <property type="match status" value="1"/>
</dbReference>
<dbReference type="Gene3D" id="3.40.50.300">
    <property type="entry name" value="P-loop containing nucleotide triphosphate hydrolases"/>
    <property type="match status" value="2"/>
</dbReference>
<evidence type="ECO:0000259" key="6">
    <source>
        <dbReference type="PROSITE" id="PS51194"/>
    </source>
</evidence>
<dbReference type="RefSeq" id="WP_132746098.1">
    <property type="nucleotide sequence ID" value="NZ_SLXK01000013.1"/>
</dbReference>
<name>A0A4R2P4V6_9BACL</name>
<dbReference type="GO" id="GO:0003724">
    <property type="term" value="F:RNA helicase activity"/>
    <property type="evidence" value="ECO:0007669"/>
    <property type="project" value="TreeGrafter"/>
</dbReference>
<feature type="domain" description="Helicase ATP-binding" evidence="5">
    <location>
        <begin position="35"/>
        <end position="205"/>
    </location>
</feature>
<dbReference type="InterPro" id="IPR014001">
    <property type="entry name" value="Helicase_ATP-bd"/>
</dbReference>
<dbReference type="GO" id="GO:0005840">
    <property type="term" value="C:ribosome"/>
    <property type="evidence" value="ECO:0007669"/>
    <property type="project" value="TreeGrafter"/>
</dbReference>
<dbReference type="AlphaFoldDB" id="A0A4R2P4V6"/>
<dbReference type="SMART" id="SM00487">
    <property type="entry name" value="DEXDc"/>
    <property type="match status" value="1"/>
</dbReference>
<keyword evidence="4" id="KW-0067">ATP-binding</keyword>
<reference evidence="7 8" key="1">
    <citation type="submission" date="2019-03" db="EMBL/GenBank/DDBJ databases">
        <title>Genomic Encyclopedia of Type Strains, Phase IV (KMG-IV): sequencing the most valuable type-strain genomes for metagenomic binning, comparative biology and taxonomic classification.</title>
        <authorList>
            <person name="Goeker M."/>
        </authorList>
    </citation>
    <scope>NUCLEOTIDE SEQUENCE [LARGE SCALE GENOMIC DNA]</scope>
    <source>
        <strain evidence="7 8">DSM 19377</strain>
    </source>
</reference>
<dbReference type="GO" id="GO:0009409">
    <property type="term" value="P:response to cold"/>
    <property type="evidence" value="ECO:0007669"/>
    <property type="project" value="TreeGrafter"/>
</dbReference>
<sequence>MLENWSFITSVKPFLQKAWEKSGFEKPTAIQMKAAPLVLEGVDIIAESPTGTGKTLAYLLPLLEQIDPEAKGTRAIILAPSRELVMQIYEQVQKWTENSGIGKASFIGGANVKRQIEKLKKRPQIVVGTPGRVLELIRLKKLKMHEVKSIVMDEGDQLLVPEHMNTIKDIIKATLRDRQLLVFSATLPEKTEQQARELSENAELIRIGRGKANESNTRHNYVVCDAREKVDILGKIMRLEPEKVLVFVRDIGNLSVLSEKLKYKGFSLDVLHSEAKKTDRAAALKNFREGKCSLLITTDVAARGLDIQGLTHVIQFDPPENADQYIHRSGRTGRSGASGTVISIVAPREERVLKQFSRELNIPVHQKVLYKGKMMDKAEK</sequence>
<dbReference type="GO" id="GO:0005829">
    <property type="term" value="C:cytosol"/>
    <property type="evidence" value="ECO:0007669"/>
    <property type="project" value="TreeGrafter"/>
</dbReference>
<evidence type="ECO:0000256" key="3">
    <source>
        <dbReference type="ARBA" id="ARBA00022806"/>
    </source>
</evidence>
<dbReference type="GO" id="GO:0016787">
    <property type="term" value="F:hydrolase activity"/>
    <property type="evidence" value="ECO:0007669"/>
    <property type="project" value="UniProtKB-KW"/>
</dbReference>
<dbReference type="InterPro" id="IPR001650">
    <property type="entry name" value="Helicase_C-like"/>
</dbReference>
<dbReference type="SUPFAM" id="SSF52540">
    <property type="entry name" value="P-loop containing nucleoside triphosphate hydrolases"/>
    <property type="match status" value="1"/>
</dbReference>
<dbReference type="InterPro" id="IPR050547">
    <property type="entry name" value="DEAD_box_RNA_helicases"/>
</dbReference>
<dbReference type="EMBL" id="SLXK01000013">
    <property type="protein sequence ID" value="TCP28981.1"/>
    <property type="molecule type" value="Genomic_DNA"/>
</dbReference>
<evidence type="ECO:0000256" key="4">
    <source>
        <dbReference type="ARBA" id="ARBA00022840"/>
    </source>
</evidence>
<dbReference type="Proteomes" id="UP000295416">
    <property type="component" value="Unassembled WGS sequence"/>
</dbReference>
<dbReference type="CDD" id="cd18787">
    <property type="entry name" value="SF2_C_DEAD"/>
    <property type="match status" value="1"/>
</dbReference>
<comment type="caution">
    <text evidence="7">The sequence shown here is derived from an EMBL/GenBank/DDBJ whole genome shotgun (WGS) entry which is preliminary data.</text>
</comment>
<dbReference type="CDD" id="cd00268">
    <property type="entry name" value="DEADc"/>
    <property type="match status" value="1"/>
</dbReference>
<dbReference type="PROSITE" id="PS51192">
    <property type="entry name" value="HELICASE_ATP_BIND_1"/>
    <property type="match status" value="1"/>
</dbReference>
<proteinExistence type="predicted"/>
<evidence type="ECO:0000259" key="5">
    <source>
        <dbReference type="PROSITE" id="PS51192"/>
    </source>
</evidence>
<feature type="domain" description="Helicase C-terminal" evidence="6">
    <location>
        <begin position="231"/>
        <end position="375"/>
    </location>
</feature>
<gene>
    <name evidence="7" type="ORF">EV207_11314</name>
</gene>
<dbReference type="GO" id="GO:0005524">
    <property type="term" value="F:ATP binding"/>
    <property type="evidence" value="ECO:0007669"/>
    <property type="project" value="UniProtKB-KW"/>
</dbReference>
<dbReference type="GO" id="GO:0033592">
    <property type="term" value="F:RNA strand annealing activity"/>
    <property type="evidence" value="ECO:0007669"/>
    <property type="project" value="TreeGrafter"/>
</dbReference>
<dbReference type="InterPro" id="IPR044742">
    <property type="entry name" value="DEAD/DEAH_RhlB"/>
</dbReference>
<dbReference type="PROSITE" id="PS51194">
    <property type="entry name" value="HELICASE_CTER"/>
    <property type="match status" value="1"/>
</dbReference>
<dbReference type="Pfam" id="PF00270">
    <property type="entry name" value="DEAD"/>
    <property type="match status" value="1"/>
</dbReference>
<organism evidence="7 8">
    <name type="scientific">Scopulibacillus darangshiensis</name>
    <dbReference type="NCBI Taxonomy" id="442528"/>
    <lineage>
        <taxon>Bacteria</taxon>
        <taxon>Bacillati</taxon>
        <taxon>Bacillota</taxon>
        <taxon>Bacilli</taxon>
        <taxon>Bacillales</taxon>
        <taxon>Sporolactobacillaceae</taxon>
        <taxon>Scopulibacillus</taxon>
    </lineage>
</organism>
<keyword evidence="8" id="KW-1185">Reference proteome</keyword>
<protein>
    <submittedName>
        <fullName evidence="7">Superfamily II DNA/RNA helicase</fullName>
    </submittedName>
</protein>
<keyword evidence="2" id="KW-0378">Hydrolase</keyword>
<dbReference type="InterPro" id="IPR011545">
    <property type="entry name" value="DEAD/DEAH_box_helicase_dom"/>
</dbReference>
<evidence type="ECO:0000313" key="7">
    <source>
        <dbReference type="EMBL" id="TCP28981.1"/>
    </source>
</evidence>
<accession>A0A4R2P4V6</accession>
<dbReference type="PANTHER" id="PTHR47963">
    <property type="entry name" value="DEAD-BOX ATP-DEPENDENT RNA HELICASE 47, MITOCHONDRIAL"/>
    <property type="match status" value="1"/>
</dbReference>
<evidence type="ECO:0000313" key="8">
    <source>
        <dbReference type="Proteomes" id="UP000295416"/>
    </source>
</evidence>
<dbReference type="InterPro" id="IPR027417">
    <property type="entry name" value="P-loop_NTPase"/>
</dbReference>
<evidence type="ECO:0000256" key="2">
    <source>
        <dbReference type="ARBA" id="ARBA00022801"/>
    </source>
</evidence>
<dbReference type="OrthoDB" id="9805696at2"/>
<dbReference type="Pfam" id="PF00271">
    <property type="entry name" value="Helicase_C"/>
    <property type="match status" value="1"/>
</dbReference>
<dbReference type="SMART" id="SM00490">
    <property type="entry name" value="HELICc"/>
    <property type="match status" value="1"/>
</dbReference>